<dbReference type="Pfam" id="PF07653">
    <property type="entry name" value="SH3_2"/>
    <property type="match status" value="1"/>
</dbReference>
<keyword evidence="2" id="KW-0344">Guanine-nucleotide releasing factor</keyword>
<evidence type="ECO:0000259" key="7">
    <source>
        <dbReference type="PROSITE" id="PS50010"/>
    </source>
</evidence>
<dbReference type="InterPro" id="IPR001331">
    <property type="entry name" value="GDS_CDC24_CS"/>
</dbReference>
<feature type="region of interest" description="Disordered" evidence="4">
    <location>
        <begin position="347"/>
        <end position="456"/>
    </location>
</feature>
<feature type="region of interest" description="Disordered" evidence="4">
    <location>
        <begin position="237"/>
        <end position="258"/>
    </location>
</feature>
<dbReference type="GeneID" id="129344256"/>
<feature type="domain" description="PH" evidence="6">
    <location>
        <begin position="1678"/>
        <end position="1788"/>
    </location>
</feature>
<feature type="compositionally biased region" description="Basic and acidic residues" evidence="4">
    <location>
        <begin position="385"/>
        <end position="394"/>
    </location>
</feature>
<dbReference type="InterPro" id="IPR047271">
    <property type="entry name" value="Ephexin-like"/>
</dbReference>
<evidence type="ECO:0000256" key="4">
    <source>
        <dbReference type="SAM" id="MobiDB-lite"/>
    </source>
</evidence>
<dbReference type="CTD" id="7984"/>
<dbReference type="PROSITE" id="PS00741">
    <property type="entry name" value="DH_1"/>
    <property type="match status" value="1"/>
</dbReference>
<dbReference type="InterPro" id="IPR036028">
    <property type="entry name" value="SH3-like_dom_sf"/>
</dbReference>
<sequence>MEAEKTKAGDPLPAATTFASEPLDLGPPRGHHEVPDFRNISEEEPEEKAEASFSQDVTLLFVVEEQLWSRLSNPLEREAFKGLQSSHRDPGTRAELSQEESNVSVKETSLEDSFLNFSQGECTAACSSWGHQSSFSGTIPLEQDPKPSCKAAAEQPQDHTIAVGFPQALNFCDTLLQTQYEETSRTDSFPPQEDSVCSDSLVNHGIAKCQQNAESSKSRSDENQSWELQAQWSSNKGLAQEMETTGGSDNEASSMTVRDGGVQPILSADNEEKVIELSGQNDDAKSHASPKCSELSNSRRMNLDAMQAMPSVSSASSPSKTMNSHSDTEKVEDLERESFICNILHLWEEEEEEENPGGDNTHSSLKERIQTRLLKNGANCGESESTQKESEKTKPGTIEVLKLEDTNDEEEEDLDWKEEEDAMETKQETLDLDQKDQDMRAQSISREELQKESPVQSFRSGLETLYNLENDSVFPEYNKNCPLVENDGSTFPFKELFPPDGCPESAFALPELHVQTTKASVVLVSKSPKTQPGTGQWEYSGSCDHTYCVPQSQQDSKKSETGSSENGGDGESIRTFGGEGRALVVQDLAVTPDPQDIYDSQLAHHSIDNESHIPASPLGTMSTTDSVEEDAGKGARDDTVDYAMVEEDANSIPDSLDSCREASVLSSDFSDIQGHRKQTIINKDFQEETRDSVPKSLLLTPPSNSQGLFCVDKESGELNLVSPPQDPESLQAQDADVNYLEKFQQHLKPTVRSFVFPSKEAGEETLCVVQETTLDDPPCLVVLEEDRTECEPSSEIPTSPNTSIATATQALPPVPVLGQTQAHETASIQFGQSSPPTLDCRQPACFVTPPPDANLLAQSPDPDLDSKCPTQPLELLLPSSQNGQLLDRQSTSAEVPAFSAPVLNTEVSVQPLTLEPVPRQPSQLPEQVFNFDCSPSLKYYAKCPMSMPALLQHTNYSVCPASNANQPIQPFVMDSSQIREDTGPKLNASLLPQLPVFDFNTDLHHLPPASISSIPPTSDNNQFAQQSIESGLLLTCLADDAQTLRSLPAINTASQTSTPVLEAESHTQILNARGRTEEHSLLHLAKAEGEEAPESQGNLNVGDTLSGLGVSLLVTCTNLAKLGNDPSALAPSCAPEVMAKITDKHDGKSSSDHSSQPSLGSQKIPEAVEARTSLLPPPLLAFTNPIHFFQLGPPSPPTTRHRHRPQYISQGPQRQQKADAKIDTVDSAVMRQMAEGAGRLRKGLEKPELEPIPPPLPRKERTAKHPHLEKSTSCPNKSIIQWDTKDPEHNSNKQEGLTKIRTKSKDWHRQGVRKISIPTENAFAEEIASFLPSRGEVLAHKDPSDQPNNALHGEKKSAETVENIKRRHSKLINSSRLLYQEYSDVALNKAIQSQKRADSLSEELELENVGSQSSSRLRRKVLQSQDSCLQRLSISSSASLWQDIPMVRGSTMLLSMTHEEQKLQEAKFELIASEASYLRSLNVAVDHFQHSPELQAALTNQDKQWLFSRLQDVRDVSANFLFDLEEKLEENMFTFNVCDVALKHAPEFRRVYLPYVTNQTYQEQTFQRLLNGLPAFQQVLEKLESDPICQRLSLKSFLILPFQRITRLKLLLQNILKRTQPGADEEVQATQAYDALEKLIKDCNENVQRMKNTEELIHLSQNMVFECKIFPLISQSRRLVKRGELTALEYNLSLKWKLTTRPIYLHLFNDFLLLSRPRENGHFTVFDYAASSEVRGEKCEMKLHGANKNVFRLFLLQNNQGKKVEFLFRTETQSEKLRWISALTPQQAELDLLDDSDAPQVQCVKSYKARENDELALEKADIVMVLRQSTDGWIEGVKLSDGERGWFPSEQVEFISSRHARQMNLKEEQRVKNAKQQVFRRK</sequence>
<feature type="compositionally biased region" description="Basic and acidic residues" evidence="4">
    <location>
        <begin position="1142"/>
        <end position="1151"/>
    </location>
</feature>
<gene>
    <name evidence="9" type="primary">ARHGEF5</name>
</gene>
<feature type="region of interest" description="Disordered" evidence="4">
    <location>
        <begin position="610"/>
        <end position="636"/>
    </location>
</feature>
<dbReference type="Pfam" id="PF00621">
    <property type="entry name" value="RhoGEF"/>
    <property type="match status" value="1"/>
</dbReference>
<feature type="region of interest" description="Disordered" evidence="4">
    <location>
        <begin position="1237"/>
        <end position="1294"/>
    </location>
</feature>
<feature type="compositionally biased region" description="Basic and acidic residues" evidence="4">
    <location>
        <begin position="423"/>
        <end position="451"/>
    </location>
</feature>
<dbReference type="SUPFAM" id="SSF50729">
    <property type="entry name" value="PH domain-like"/>
    <property type="match status" value="1"/>
</dbReference>
<keyword evidence="8" id="KW-1185">Reference proteome</keyword>
<feature type="compositionally biased region" description="Low complexity" evidence="4">
    <location>
        <begin position="310"/>
        <end position="319"/>
    </location>
</feature>
<dbReference type="PROSITE" id="PS50010">
    <property type="entry name" value="DH_2"/>
    <property type="match status" value="1"/>
</dbReference>
<dbReference type="Gene3D" id="2.30.29.30">
    <property type="entry name" value="Pleckstrin-homology domain (PH domain)/Phosphotyrosine-binding domain (PTB)"/>
    <property type="match status" value="1"/>
</dbReference>
<protein>
    <submittedName>
        <fullName evidence="9">Rho guanine nucleotide exchange factor 5</fullName>
    </submittedName>
</protein>
<dbReference type="CDD" id="cd00160">
    <property type="entry name" value="RhoGEF"/>
    <property type="match status" value="1"/>
</dbReference>
<dbReference type="CDD" id="cd01221">
    <property type="entry name" value="PH_ephexin"/>
    <property type="match status" value="1"/>
</dbReference>
<feature type="compositionally biased region" description="Basic and acidic residues" evidence="4">
    <location>
        <begin position="30"/>
        <end position="41"/>
    </location>
</feature>
<evidence type="ECO:0000259" key="5">
    <source>
        <dbReference type="PROSITE" id="PS50002"/>
    </source>
</evidence>
<name>A0AA97KK99_EUBMA</name>
<feature type="compositionally biased region" description="Acidic residues" evidence="4">
    <location>
        <begin position="406"/>
        <end position="422"/>
    </location>
</feature>
<dbReference type="SMART" id="SM00233">
    <property type="entry name" value="PH"/>
    <property type="match status" value="1"/>
</dbReference>
<feature type="compositionally biased region" description="Basic and acidic residues" evidence="4">
    <location>
        <begin position="1283"/>
        <end position="1294"/>
    </location>
</feature>
<dbReference type="SUPFAM" id="SSF48065">
    <property type="entry name" value="DBL homology domain (DH-domain)"/>
    <property type="match status" value="1"/>
</dbReference>
<feature type="region of interest" description="Disordered" evidence="4">
    <location>
        <begin position="1142"/>
        <end position="1163"/>
    </location>
</feature>
<feature type="compositionally biased region" description="Polar residues" evidence="4">
    <location>
        <begin position="1271"/>
        <end position="1281"/>
    </location>
</feature>
<dbReference type="SMART" id="SM00325">
    <property type="entry name" value="RhoGEF"/>
    <property type="match status" value="1"/>
</dbReference>
<dbReference type="GO" id="GO:0005737">
    <property type="term" value="C:cytoplasm"/>
    <property type="evidence" value="ECO:0007669"/>
    <property type="project" value="TreeGrafter"/>
</dbReference>
<feature type="region of interest" description="Disordered" evidence="4">
    <location>
        <begin position="278"/>
        <end position="334"/>
    </location>
</feature>
<dbReference type="Gene3D" id="1.20.900.10">
    <property type="entry name" value="Dbl homology (DH) domain"/>
    <property type="match status" value="1"/>
</dbReference>
<feature type="region of interest" description="Disordered" evidence="4">
    <location>
        <begin position="81"/>
        <end position="105"/>
    </location>
</feature>
<dbReference type="GO" id="GO:0005085">
    <property type="term" value="F:guanyl-nucleotide exchange factor activity"/>
    <property type="evidence" value="ECO:0007669"/>
    <property type="project" value="UniProtKB-KW"/>
</dbReference>
<evidence type="ECO:0000313" key="8">
    <source>
        <dbReference type="Proteomes" id="UP001190640"/>
    </source>
</evidence>
<evidence type="ECO:0000259" key="6">
    <source>
        <dbReference type="PROSITE" id="PS50003"/>
    </source>
</evidence>
<dbReference type="FunFam" id="1.20.900.10:FF:000007">
    <property type="entry name" value="rho guanine nucleotide exchange factor 19"/>
    <property type="match status" value="1"/>
</dbReference>
<dbReference type="SMART" id="SM00326">
    <property type="entry name" value="SH3"/>
    <property type="match status" value="1"/>
</dbReference>
<dbReference type="GO" id="GO:0005634">
    <property type="term" value="C:nucleus"/>
    <property type="evidence" value="ECO:0007669"/>
    <property type="project" value="TreeGrafter"/>
</dbReference>
<feature type="compositionally biased region" description="Low complexity" evidence="4">
    <location>
        <begin position="1152"/>
        <end position="1162"/>
    </location>
</feature>
<dbReference type="Proteomes" id="UP001190640">
    <property type="component" value="Chromosome 16"/>
</dbReference>
<dbReference type="GO" id="GO:0035556">
    <property type="term" value="P:intracellular signal transduction"/>
    <property type="evidence" value="ECO:0007669"/>
    <property type="project" value="InterPro"/>
</dbReference>
<keyword evidence="1 3" id="KW-0728">SH3 domain</keyword>
<dbReference type="PROSITE" id="PS50003">
    <property type="entry name" value="PH_DOMAIN"/>
    <property type="match status" value="1"/>
</dbReference>
<proteinExistence type="predicted"/>
<evidence type="ECO:0000256" key="1">
    <source>
        <dbReference type="ARBA" id="ARBA00022443"/>
    </source>
</evidence>
<evidence type="ECO:0000256" key="3">
    <source>
        <dbReference type="PROSITE-ProRule" id="PRU00192"/>
    </source>
</evidence>
<dbReference type="SUPFAM" id="SSF50044">
    <property type="entry name" value="SH3-domain"/>
    <property type="match status" value="1"/>
</dbReference>
<dbReference type="InterPro" id="IPR000219">
    <property type="entry name" value="DH_dom"/>
</dbReference>
<dbReference type="PANTHER" id="PTHR12845:SF2">
    <property type="entry name" value="DH DOMAIN-CONTAINING PROTEIN-RELATED"/>
    <property type="match status" value="1"/>
</dbReference>
<feature type="region of interest" description="Disordered" evidence="4">
    <location>
        <begin position="549"/>
        <end position="575"/>
    </location>
</feature>
<dbReference type="InterPro" id="IPR035899">
    <property type="entry name" value="DBL_dom_sf"/>
</dbReference>
<feature type="compositionally biased region" description="Polar residues" evidence="4">
    <location>
        <begin position="237"/>
        <end position="256"/>
    </location>
</feature>
<dbReference type="KEGG" id="emc:129344256"/>
<dbReference type="PANTHER" id="PTHR12845">
    <property type="entry name" value="GUANINE NUCLEOTIDE EXCHANGE FACTOR"/>
    <property type="match status" value="1"/>
</dbReference>
<feature type="compositionally biased region" description="Basic and acidic residues" evidence="4">
    <location>
        <begin position="81"/>
        <end position="92"/>
    </location>
</feature>
<organism evidence="8 9">
    <name type="scientific">Eublepharis macularius</name>
    <name type="common">Leopard gecko</name>
    <name type="synonym">Cyrtodactylus macularius</name>
    <dbReference type="NCBI Taxonomy" id="481883"/>
    <lineage>
        <taxon>Eukaryota</taxon>
        <taxon>Metazoa</taxon>
        <taxon>Chordata</taxon>
        <taxon>Craniata</taxon>
        <taxon>Vertebrata</taxon>
        <taxon>Euteleostomi</taxon>
        <taxon>Lepidosauria</taxon>
        <taxon>Squamata</taxon>
        <taxon>Bifurcata</taxon>
        <taxon>Gekkota</taxon>
        <taxon>Eublepharidae</taxon>
        <taxon>Eublepharinae</taxon>
        <taxon>Eublepharis</taxon>
    </lineage>
</organism>
<dbReference type="RefSeq" id="XP_054856796.1">
    <property type="nucleotide sequence ID" value="XM_055000821.1"/>
</dbReference>
<dbReference type="Gene3D" id="2.30.30.40">
    <property type="entry name" value="SH3 Domains"/>
    <property type="match status" value="1"/>
</dbReference>
<evidence type="ECO:0000313" key="9">
    <source>
        <dbReference type="RefSeq" id="XP_054856796.1"/>
    </source>
</evidence>
<dbReference type="PROSITE" id="PS50002">
    <property type="entry name" value="SH3"/>
    <property type="match status" value="1"/>
</dbReference>
<dbReference type="InterPro" id="IPR011993">
    <property type="entry name" value="PH-like_dom_sf"/>
</dbReference>
<feature type="region of interest" description="Disordered" evidence="4">
    <location>
        <begin position="1"/>
        <end position="52"/>
    </location>
</feature>
<accession>A0AA97KK99</accession>
<reference evidence="9" key="1">
    <citation type="submission" date="2025-08" db="UniProtKB">
        <authorList>
            <consortium name="RefSeq"/>
        </authorList>
    </citation>
    <scope>IDENTIFICATION</scope>
    <source>
        <tissue evidence="9">Blood</tissue>
    </source>
</reference>
<dbReference type="InterPro" id="IPR001849">
    <property type="entry name" value="PH_domain"/>
</dbReference>
<dbReference type="InterPro" id="IPR001452">
    <property type="entry name" value="SH3_domain"/>
</dbReference>
<feature type="domain" description="DH" evidence="7">
    <location>
        <begin position="1462"/>
        <end position="1646"/>
    </location>
</feature>
<dbReference type="InterPro" id="IPR047270">
    <property type="entry name" value="PH_ephexin"/>
</dbReference>
<feature type="domain" description="SH3" evidence="5">
    <location>
        <begin position="1796"/>
        <end position="1857"/>
    </location>
</feature>
<evidence type="ECO:0000256" key="2">
    <source>
        <dbReference type="ARBA" id="ARBA00022658"/>
    </source>
</evidence>